<dbReference type="PANTHER" id="PTHR31286:SF163">
    <property type="entry name" value="ZINC KNUCKLE CX2CX4HX4C DOMAIN-CONTAINING PROTEIN"/>
    <property type="match status" value="1"/>
</dbReference>
<name>A0A8X7TUT2_BRACI</name>
<reference evidence="4 5" key="1">
    <citation type="submission" date="2020-02" db="EMBL/GenBank/DDBJ databases">
        <authorList>
            <person name="Ma Q."/>
            <person name="Huang Y."/>
            <person name="Song X."/>
            <person name="Pei D."/>
        </authorList>
    </citation>
    <scope>NUCLEOTIDE SEQUENCE [LARGE SCALE GENOMIC DNA]</scope>
    <source>
        <strain evidence="4">Sxm20200214</strain>
        <tissue evidence="4">Leaf</tissue>
    </source>
</reference>
<gene>
    <name evidence="4" type="ORF">Bca52824_074476</name>
</gene>
<evidence type="ECO:0008006" key="6">
    <source>
        <dbReference type="Google" id="ProtNLM"/>
    </source>
</evidence>
<comment type="caution">
    <text evidence="4">The sequence shown here is derived from an EMBL/GenBank/DDBJ whole genome shotgun (WGS) entry which is preliminary data.</text>
</comment>
<feature type="compositionally biased region" description="Polar residues" evidence="1">
    <location>
        <begin position="267"/>
        <end position="276"/>
    </location>
</feature>
<feature type="compositionally biased region" description="Polar residues" evidence="1">
    <location>
        <begin position="289"/>
        <end position="301"/>
    </location>
</feature>
<feature type="region of interest" description="Disordered" evidence="1">
    <location>
        <begin position="196"/>
        <end position="357"/>
    </location>
</feature>
<keyword evidence="5" id="KW-1185">Reference proteome</keyword>
<evidence type="ECO:0000256" key="1">
    <source>
        <dbReference type="SAM" id="MobiDB-lite"/>
    </source>
</evidence>
<protein>
    <recommendedName>
        <fullName evidence="6">DUF4283 domain-containing protein</fullName>
    </recommendedName>
</protein>
<accession>A0A8X7TUT2</accession>
<dbReference type="Gene3D" id="3.60.10.10">
    <property type="entry name" value="Endonuclease/exonuclease/phosphatase"/>
    <property type="match status" value="1"/>
</dbReference>
<evidence type="ECO:0000259" key="3">
    <source>
        <dbReference type="Pfam" id="PF14392"/>
    </source>
</evidence>
<dbReference type="OrthoDB" id="852337at2759"/>
<feature type="region of interest" description="Disordered" evidence="1">
    <location>
        <begin position="370"/>
        <end position="418"/>
    </location>
</feature>
<feature type="compositionally biased region" description="Basic and acidic residues" evidence="1">
    <location>
        <begin position="316"/>
        <end position="346"/>
    </location>
</feature>
<dbReference type="InterPro" id="IPR025836">
    <property type="entry name" value="Zn_knuckle_CX2CX4HX4C"/>
</dbReference>
<proteinExistence type="predicted"/>
<dbReference type="EMBL" id="JAAMPC010000015">
    <property type="protein sequence ID" value="KAG2255182.1"/>
    <property type="molecule type" value="Genomic_DNA"/>
</dbReference>
<dbReference type="InterPro" id="IPR036691">
    <property type="entry name" value="Endo/exonu/phosph_ase_sf"/>
</dbReference>
<sequence length="932" mass="107237">MSNRYTKEEKKKWMVAPSASKKKPPLIEENRFTLIGRITNPTAQNTKALVDFFLQHWNVTGHFTGRDLGPHLFQFRFENERDLLTILNKAPFHFKRWMLLIQSWEPVVSESFPAYIPFWIQIHGVPLHYWYDEAIRAIGKELGVVEDCIPTQARVRMVRDILLPSGDTKQVEFAYEKLEKHCFRCFSLSHEKDDCPLMGNDRGKSPKRLGISQNNTMARLDERRRKYEERRKEKTPQAPREQNYRSSSPLYAKRYDYPYHREDSRPPSRQHQSYAPVTSEYRRGREDNNTQGRHYSRNPISSARAGSRGILQASDHPSREVETRREVIKNPVARKDNMRTPSHDSGSKSIQSPALPTALLNSTDLRRSLSHREEAEKTNAPLYTPTSADRRPVRDRLSLPSNGKELLAPQGISTGSSRQQDIEIQYLEENLNPLLFGNDSMPSGSRPPGTTASPTGATSPIRTLSEDRRHVSLRLGPLPTSTPSPIQARLSDGPRIITRSVGKTKAAPNAQKKRNTNSPAQGVSLKKRRVTKTQSSPKRRAQTEYVYHFTVPPNGTSGGLSLSWKQEAQVDILSSSPNIIDTCITLHRKSMFVSFIYGPPRGEDRLDFWNKLTEVGLGRDEEAWLIVGDFNDLLDNSEKLGGPLRWEGSFLAFQSFVSQMGMWDIGNRYSHFIQSRLDRAMINCKWAENFPSGCYHRPILVHLNQIKRSKGGLFRFHRRLKDKPEVKELVEEHWTSLSYESVLSKICRIRRKIMKWTRLQNLNCKEIIMETQAKLEEALSKASPEPLEIATLSAKLESAYIEEENFWKQRSRIQWLHSGDRNTGFFHAVTRERLTINKFSVIENSNGDAVYEEEQIVRTIEDYYKDLFSSQQTNSLQIVDEHFGRKKRDIFASLIHRIRQRSISWSTRYLSSAGKQILLQAVLAALPSYTMS</sequence>
<feature type="domain" description="DUF4283" evidence="2">
    <location>
        <begin position="28"/>
        <end position="107"/>
    </location>
</feature>
<dbReference type="Proteomes" id="UP000886595">
    <property type="component" value="Unassembled WGS sequence"/>
</dbReference>
<organism evidence="4 5">
    <name type="scientific">Brassica carinata</name>
    <name type="common">Ethiopian mustard</name>
    <name type="synonym">Abyssinian cabbage</name>
    <dbReference type="NCBI Taxonomy" id="52824"/>
    <lineage>
        <taxon>Eukaryota</taxon>
        <taxon>Viridiplantae</taxon>
        <taxon>Streptophyta</taxon>
        <taxon>Embryophyta</taxon>
        <taxon>Tracheophyta</taxon>
        <taxon>Spermatophyta</taxon>
        <taxon>Magnoliopsida</taxon>
        <taxon>eudicotyledons</taxon>
        <taxon>Gunneridae</taxon>
        <taxon>Pentapetalae</taxon>
        <taxon>rosids</taxon>
        <taxon>malvids</taxon>
        <taxon>Brassicales</taxon>
        <taxon>Brassicaceae</taxon>
        <taxon>Brassiceae</taxon>
        <taxon>Brassica</taxon>
    </lineage>
</organism>
<feature type="compositionally biased region" description="Basic and acidic residues" evidence="1">
    <location>
        <begin position="219"/>
        <end position="235"/>
    </location>
</feature>
<dbReference type="InterPro" id="IPR040256">
    <property type="entry name" value="At4g02000-like"/>
</dbReference>
<dbReference type="PANTHER" id="PTHR31286">
    <property type="entry name" value="GLYCINE-RICH CELL WALL STRUCTURAL PROTEIN 1.8-LIKE"/>
    <property type="match status" value="1"/>
</dbReference>
<dbReference type="InterPro" id="IPR025558">
    <property type="entry name" value="DUF4283"/>
</dbReference>
<dbReference type="Pfam" id="PF14392">
    <property type="entry name" value="zf-CCHC_4"/>
    <property type="match status" value="1"/>
</dbReference>
<feature type="region of interest" description="Disordered" evidence="1">
    <location>
        <begin position="500"/>
        <end position="540"/>
    </location>
</feature>
<feature type="region of interest" description="Disordered" evidence="1">
    <location>
        <begin position="434"/>
        <end position="468"/>
    </location>
</feature>
<feature type="compositionally biased region" description="Basic and acidic residues" evidence="1">
    <location>
        <begin position="388"/>
        <end position="397"/>
    </location>
</feature>
<dbReference type="Pfam" id="PF14111">
    <property type="entry name" value="DUF4283"/>
    <property type="match status" value="1"/>
</dbReference>
<dbReference type="SUPFAM" id="SSF56219">
    <property type="entry name" value="DNase I-like"/>
    <property type="match status" value="1"/>
</dbReference>
<feature type="compositionally biased region" description="Basic and acidic residues" evidence="1">
    <location>
        <begin position="253"/>
        <end position="266"/>
    </location>
</feature>
<feature type="domain" description="Zinc knuckle CX2CX4HX4C" evidence="3">
    <location>
        <begin position="154"/>
        <end position="196"/>
    </location>
</feature>
<feature type="compositionally biased region" description="Low complexity" evidence="1">
    <location>
        <begin position="442"/>
        <end position="460"/>
    </location>
</feature>
<evidence type="ECO:0000313" key="5">
    <source>
        <dbReference type="Proteomes" id="UP000886595"/>
    </source>
</evidence>
<evidence type="ECO:0000313" key="4">
    <source>
        <dbReference type="EMBL" id="KAG2255182.1"/>
    </source>
</evidence>
<evidence type="ECO:0000259" key="2">
    <source>
        <dbReference type="Pfam" id="PF14111"/>
    </source>
</evidence>
<dbReference type="AlphaFoldDB" id="A0A8X7TUT2"/>
<feature type="compositionally biased region" description="Polar residues" evidence="1">
    <location>
        <begin position="347"/>
        <end position="357"/>
    </location>
</feature>